<name>A0A7V0T772_UNCW3</name>
<comment type="caution">
    <text evidence="1">The sequence shown here is derived from an EMBL/GenBank/DDBJ whole genome shotgun (WGS) entry which is preliminary data.</text>
</comment>
<protein>
    <submittedName>
        <fullName evidence="1">Uncharacterized protein</fullName>
    </submittedName>
</protein>
<dbReference type="Proteomes" id="UP000885672">
    <property type="component" value="Unassembled WGS sequence"/>
</dbReference>
<accession>A0A7V0T772</accession>
<reference evidence="1" key="1">
    <citation type="journal article" date="2020" name="mSystems">
        <title>Genome- and Community-Level Interaction Insights into Carbon Utilization and Element Cycling Functions of Hydrothermarchaeota in Hydrothermal Sediment.</title>
        <authorList>
            <person name="Zhou Z."/>
            <person name="Liu Y."/>
            <person name="Xu W."/>
            <person name="Pan J."/>
            <person name="Luo Z.H."/>
            <person name="Li M."/>
        </authorList>
    </citation>
    <scope>NUCLEOTIDE SEQUENCE [LARGE SCALE GENOMIC DNA]</scope>
    <source>
        <strain evidence="1">SpSt-1182</strain>
    </source>
</reference>
<sequence length="172" mass="18985">MPSITVSFHFGLWECLPAVFRHRGHDVRLVVGKQRDRALGRALDRLRASQEVRRFGGARVMVMPASGCGPEPVRGEVRRGLLVGFMLDNTSRGQMTTARAGGVAMRLPAAPYARARKEGVRPLFCTLEAGRLRVRVYPPGDENHALGCLLAEVRRRPEDWVFWGKAGALAAV</sequence>
<proteinExistence type="predicted"/>
<evidence type="ECO:0000313" key="1">
    <source>
        <dbReference type="EMBL" id="HDR00440.1"/>
    </source>
</evidence>
<dbReference type="AlphaFoldDB" id="A0A7V0T772"/>
<dbReference type="EMBL" id="DSBX01000351">
    <property type="protein sequence ID" value="HDR00440.1"/>
    <property type="molecule type" value="Genomic_DNA"/>
</dbReference>
<gene>
    <name evidence="1" type="ORF">ENN51_09185</name>
</gene>
<organism evidence="1">
    <name type="scientific">candidate division WOR-3 bacterium</name>
    <dbReference type="NCBI Taxonomy" id="2052148"/>
    <lineage>
        <taxon>Bacteria</taxon>
        <taxon>Bacteria division WOR-3</taxon>
    </lineage>
</organism>